<keyword evidence="3" id="KW-1185">Reference proteome</keyword>
<keyword evidence="1" id="KW-0812">Transmembrane</keyword>
<proteinExistence type="predicted"/>
<name>E8LDG3_9FIRM</name>
<dbReference type="HOGENOM" id="CLU_2035822_0_0_9"/>
<comment type="caution">
    <text evidence="2">The sequence shown here is derived from an EMBL/GenBank/DDBJ whole genome shotgun (WGS) entry which is preliminary data.</text>
</comment>
<sequence>MHHNILLRFEVFLTFNYSTSKIANHNKYIMNRNSIKQKKAEDILSSCLFCKNWERFYLQKMFALRTIVFILFLCYNYLSCMSHRNFAELLPGRADQWRLSSFRQALFLHLPSYIFLPNFML</sequence>
<accession>E8LDG3</accession>
<protein>
    <submittedName>
        <fullName evidence="2">Uncharacterized protein</fullName>
    </submittedName>
</protein>
<dbReference type="Proteomes" id="UP000004923">
    <property type="component" value="Unassembled WGS sequence"/>
</dbReference>
<keyword evidence="1" id="KW-1133">Transmembrane helix</keyword>
<keyword evidence="1" id="KW-0472">Membrane</keyword>
<reference evidence="2 3" key="1">
    <citation type="submission" date="2011-01" db="EMBL/GenBank/DDBJ databases">
        <authorList>
            <person name="Weinstock G."/>
            <person name="Sodergren E."/>
            <person name="Clifton S."/>
            <person name="Fulton L."/>
            <person name="Fulton B."/>
            <person name="Courtney L."/>
            <person name="Fronick C."/>
            <person name="Harrison M."/>
            <person name="Strong C."/>
            <person name="Farmer C."/>
            <person name="Delahaunty K."/>
            <person name="Markovic C."/>
            <person name="Hall O."/>
            <person name="Minx P."/>
            <person name="Tomlinson C."/>
            <person name="Mitreva M."/>
            <person name="Hou S."/>
            <person name="Chen J."/>
            <person name="Wollam A."/>
            <person name="Pepin K.H."/>
            <person name="Johnson M."/>
            <person name="Bhonagiri V."/>
            <person name="Zhang X."/>
            <person name="Suruliraj S."/>
            <person name="Warren W."/>
            <person name="Chinwalla A."/>
            <person name="Mardis E.R."/>
            <person name="Wilson R.K."/>
        </authorList>
    </citation>
    <scope>NUCLEOTIDE SEQUENCE [LARGE SCALE GENOMIC DNA]</scope>
    <source>
        <strain evidence="2 3">YIT 12067</strain>
    </source>
</reference>
<evidence type="ECO:0000313" key="2">
    <source>
        <dbReference type="EMBL" id="EFY05178.1"/>
    </source>
</evidence>
<gene>
    <name evidence="2" type="ORF">HMPREF9443_00890</name>
</gene>
<dbReference type="AlphaFoldDB" id="E8LDG3"/>
<evidence type="ECO:0000313" key="3">
    <source>
        <dbReference type="Proteomes" id="UP000004923"/>
    </source>
</evidence>
<feature type="transmembrane region" description="Helical" evidence="1">
    <location>
        <begin position="62"/>
        <end position="78"/>
    </location>
</feature>
<dbReference type="EMBL" id="AEVN01000033">
    <property type="protein sequence ID" value="EFY05178.1"/>
    <property type="molecule type" value="Genomic_DNA"/>
</dbReference>
<evidence type="ECO:0000256" key="1">
    <source>
        <dbReference type="SAM" id="Phobius"/>
    </source>
</evidence>
<organism evidence="2 3">
    <name type="scientific">Phascolarctobacterium succinatutens YIT 12067</name>
    <dbReference type="NCBI Taxonomy" id="626939"/>
    <lineage>
        <taxon>Bacteria</taxon>
        <taxon>Bacillati</taxon>
        <taxon>Bacillota</taxon>
        <taxon>Negativicutes</taxon>
        <taxon>Acidaminococcales</taxon>
        <taxon>Acidaminococcaceae</taxon>
        <taxon>Phascolarctobacterium</taxon>
    </lineage>
</organism>